<dbReference type="RefSeq" id="WP_216633423.1">
    <property type="nucleotide sequence ID" value="NZ_JAHLQN010000001.1"/>
</dbReference>
<evidence type="ECO:0000256" key="1">
    <source>
        <dbReference type="SAM" id="MobiDB-lite"/>
    </source>
</evidence>
<sequence length="279" mass="31107">MGAFSNVDYELQNNEAAVSNAFMEDDDMDMPQTVPAEPATGSFPPDTELAPATAVSEPSAVSDTQSEDEARRAHEAAEAKRKAEWDARQAEKQRAEQAALEKLDAMSPAELLKAAAKRVSADTEKLTRRNMKESVSEFIQTKCIDDLDFARLTMHPRKSMIHCFQYISRKAWDYVQDELKANGVQPGPGQQAYGCDIPDDLCYQWAEDYFRDPDAKEDQGDEEKFVPQPYRGKTSSKSVSKKKKEEKKNKPEKKEPPKKAEADDGQISLGDLSSFGEAA</sequence>
<proteinExistence type="predicted"/>
<accession>A0ABS6FCY1</accession>
<evidence type="ECO:0000313" key="2">
    <source>
        <dbReference type="EMBL" id="MBU5628139.1"/>
    </source>
</evidence>
<reference evidence="2 3" key="1">
    <citation type="submission" date="2021-06" db="EMBL/GenBank/DDBJ databases">
        <authorList>
            <person name="Sun Q."/>
            <person name="Li D."/>
        </authorList>
    </citation>
    <scope>NUCLEOTIDE SEQUENCE [LARGE SCALE GENOMIC DNA]</scope>
    <source>
        <strain evidence="2 3">MSJ-2</strain>
    </source>
</reference>
<keyword evidence="3" id="KW-1185">Reference proteome</keyword>
<feature type="compositionally biased region" description="Basic and acidic residues" evidence="1">
    <location>
        <begin position="68"/>
        <end position="93"/>
    </location>
</feature>
<name>A0ABS6FCY1_9FIRM</name>
<evidence type="ECO:0000313" key="3">
    <source>
        <dbReference type="Proteomes" id="UP000787672"/>
    </source>
</evidence>
<organism evidence="2 3">
    <name type="scientific">Dysosmobacter acutus</name>
    <dbReference type="NCBI Taxonomy" id="2841504"/>
    <lineage>
        <taxon>Bacteria</taxon>
        <taxon>Bacillati</taxon>
        <taxon>Bacillota</taxon>
        <taxon>Clostridia</taxon>
        <taxon>Eubacteriales</taxon>
        <taxon>Oscillospiraceae</taxon>
        <taxon>Dysosmobacter</taxon>
    </lineage>
</organism>
<feature type="region of interest" description="Disordered" evidence="1">
    <location>
        <begin position="22"/>
        <end position="93"/>
    </location>
</feature>
<dbReference type="Proteomes" id="UP000787672">
    <property type="component" value="Unassembled WGS sequence"/>
</dbReference>
<dbReference type="EMBL" id="JAHLQN010000001">
    <property type="protein sequence ID" value="MBU5628139.1"/>
    <property type="molecule type" value="Genomic_DNA"/>
</dbReference>
<comment type="caution">
    <text evidence="2">The sequence shown here is derived from an EMBL/GenBank/DDBJ whole genome shotgun (WGS) entry which is preliminary data.</text>
</comment>
<feature type="compositionally biased region" description="Basic and acidic residues" evidence="1">
    <location>
        <begin position="246"/>
        <end position="262"/>
    </location>
</feature>
<feature type="region of interest" description="Disordered" evidence="1">
    <location>
        <begin position="213"/>
        <end position="279"/>
    </location>
</feature>
<gene>
    <name evidence="2" type="ORF">KQI82_14600</name>
</gene>
<feature type="compositionally biased region" description="Basic and acidic residues" evidence="1">
    <location>
        <begin position="213"/>
        <end position="225"/>
    </location>
</feature>
<protein>
    <submittedName>
        <fullName evidence="2">PcfK-like family protein</fullName>
    </submittedName>
</protein>